<dbReference type="InterPro" id="IPR033130">
    <property type="entry name" value="RNase_T2_His_AS_2"/>
</dbReference>
<dbReference type="GO" id="GO:0005576">
    <property type="term" value="C:extracellular region"/>
    <property type="evidence" value="ECO:0007669"/>
    <property type="project" value="TreeGrafter"/>
</dbReference>
<dbReference type="GO" id="GO:0003723">
    <property type="term" value="F:RNA binding"/>
    <property type="evidence" value="ECO:0007669"/>
    <property type="project" value="InterPro"/>
</dbReference>
<comment type="similarity">
    <text evidence="1 6">Belongs to the RNase T2 family.</text>
</comment>
<evidence type="ECO:0000313" key="8">
    <source>
        <dbReference type="Proteomes" id="UP000008909"/>
    </source>
</evidence>
<dbReference type="EMBL" id="DF143014">
    <property type="protein sequence ID" value="GAA50115.1"/>
    <property type="molecule type" value="Genomic_DNA"/>
</dbReference>
<keyword evidence="2" id="KW-0378">Hydrolase</keyword>
<keyword evidence="4" id="KW-0456">Lyase</keyword>
<dbReference type="PANTHER" id="PTHR11240:SF75">
    <property type="entry name" value="RIBONUCLEASE 3"/>
    <property type="match status" value="1"/>
</dbReference>
<dbReference type="InterPro" id="IPR033697">
    <property type="entry name" value="Ribonuclease_T2_eukaryotic"/>
</dbReference>
<dbReference type="AlphaFoldDB" id="G7YAY1"/>
<evidence type="ECO:0000256" key="5">
    <source>
        <dbReference type="PIRSR" id="PIRSR633697-1"/>
    </source>
</evidence>
<feature type="active site" evidence="5">
    <location>
        <position position="96"/>
    </location>
</feature>
<proteinExistence type="inferred from homology"/>
<dbReference type="InterPro" id="IPR001568">
    <property type="entry name" value="RNase_T2-like"/>
</dbReference>
<reference evidence="7" key="1">
    <citation type="journal article" date="2011" name="Genome Biol.">
        <title>The draft genome of the carcinogenic human liver fluke Clonorchis sinensis.</title>
        <authorList>
            <person name="Wang X."/>
            <person name="Chen W."/>
            <person name="Huang Y."/>
            <person name="Sun J."/>
            <person name="Men J."/>
            <person name="Liu H."/>
            <person name="Luo F."/>
            <person name="Guo L."/>
            <person name="Lv X."/>
            <person name="Deng C."/>
            <person name="Zhou C."/>
            <person name="Fan Y."/>
            <person name="Li X."/>
            <person name="Huang L."/>
            <person name="Hu Y."/>
            <person name="Liang C."/>
            <person name="Hu X."/>
            <person name="Xu J."/>
            <person name="Yu X."/>
        </authorList>
    </citation>
    <scope>NUCLEOTIDE SEQUENCE [LARGE SCALE GENOMIC DNA]</scope>
    <source>
        <strain evidence="7">Henan</strain>
    </source>
</reference>
<evidence type="ECO:0000256" key="3">
    <source>
        <dbReference type="ARBA" id="ARBA00023157"/>
    </source>
</evidence>
<organism evidence="7 8">
    <name type="scientific">Clonorchis sinensis</name>
    <name type="common">Chinese liver fluke</name>
    <dbReference type="NCBI Taxonomy" id="79923"/>
    <lineage>
        <taxon>Eukaryota</taxon>
        <taxon>Metazoa</taxon>
        <taxon>Spiralia</taxon>
        <taxon>Lophotrochozoa</taxon>
        <taxon>Platyhelminthes</taxon>
        <taxon>Trematoda</taxon>
        <taxon>Digenea</taxon>
        <taxon>Opisthorchiida</taxon>
        <taxon>Opisthorchiata</taxon>
        <taxon>Opisthorchiidae</taxon>
        <taxon>Clonorchis</taxon>
    </lineage>
</organism>
<dbReference type="GO" id="GO:0033897">
    <property type="term" value="F:ribonuclease T2 activity"/>
    <property type="evidence" value="ECO:0007669"/>
    <property type="project" value="InterPro"/>
</dbReference>
<dbReference type="GO" id="GO:0016787">
    <property type="term" value="F:hydrolase activity"/>
    <property type="evidence" value="ECO:0007669"/>
    <property type="project" value="UniProtKB-KW"/>
</dbReference>
<keyword evidence="3" id="KW-1015">Disulfide bond</keyword>
<evidence type="ECO:0000256" key="4">
    <source>
        <dbReference type="ARBA" id="ARBA00023239"/>
    </source>
</evidence>
<name>G7YAY1_CLOSI</name>
<dbReference type="Pfam" id="PF00445">
    <property type="entry name" value="Ribonuclease_T2"/>
    <property type="match status" value="1"/>
</dbReference>
<evidence type="ECO:0000313" key="7">
    <source>
        <dbReference type="EMBL" id="GAA50115.1"/>
    </source>
</evidence>
<dbReference type="PROSITE" id="PS00530">
    <property type="entry name" value="RNASE_T2_1"/>
    <property type="match status" value="1"/>
</dbReference>
<feature type="active site" evidence="5">
    <location>
        <position position="43"/>
    </location>
</feature>
<keyword evidence="8" id="KW-1185">Reference proteome</keyword>
<dbReference type="PANTHER" id="PTHR11240">
    <property type="entry name" value="RIBONUCLEASE T2"/>
    <property type="match status" value="1"/>
</dbReference>
<dbReference type="PROSITE" id="PS00531">
    <property type="entry name" value="RNASE_T2_2"/>
    <property type="match status" value="1"/>
</dbReference>
<protein>
    <submittedName>
        <fullName evidence="7">Ribonuclease Oy</fullName>
    </submittedName>
</protein>
<evidence type="ECO:0000256" key="2">
    <source>
        <dbReference type="ARBA" id="ARBA00022801"/>
    </source>
</evidence>
<dbReference type="CDD" id="cd01061">
    <property type="entry name" value="RNase_T2_euk"/>
    <property type="match status" value="1"/>
</dbReference>
<dbReference type="InterPro" id="IPR018188">
    <property type="entry name" value="RNase_T2_His_AS_1"/>
</dbReference>
<dbReference type="Proteomes" id="UP000008909">
    <property type="component" value="Unassembled WGS sequence"/>
</dbReference>
<gene>
    <name evidence="7" type="ORF">CLF_104087</name>
</gene>
<dbReference type="Gene3D" id="3.90.730.10">
    <property type="entry name" value="Ribonuclease T2-like"/>
    <property type="match status" value="1"/>
</dbReference>
<dbReference type="SUPFAM" id="SSF55895">
    <property type="entry name" value="Ribonuclease Rh-like"/>
    <property type="match status" value="1"/>
</dbReference>
<dbReference type="GO" id="GO:0006401">
    <property type="term" value="P:RNA catabolic process"/>
    <property type="evidence" value="ECO:0007669"/>
    <property type="project" value="TreeGrafter"/>
</dbReference>
<reference key="2">
    <citation type="submission" date="2011-10" db="EMBL/GenBank/DDBJ databases">
        <title>The genome and transcriptome sequence of Clonorchis sinensis provide insights into the carcinogenic liver fluke.</title>
        <authorList>
            <person name="Wang X."/>
            <person name="Huang Y."/>
            <person name="Chen W."/>
            <person name="Liu H."/>
            <person name="Guo L."/>
            <person name="Chen Y."/>
            <person name="Luo F."/>
            <person name="Zhou W."/>
            <person name="Sun J."/>
            <person name="Mao Q."/>
            <person name="Liang P."/>
            <person name="Zhou C."/>
            <person name="Tian Y."/>
            <person name="Men J."/>
            <person name="Lv X."/>
            <person name="Huang L."/>
            <person name="Zhou J."/>
            <person name="Hu Y."/>
            <person name="Li R."/>
            <person name="Zhang F."/>
            <person name="Lei H."/>
            <person name="Li X."/>
            <person name="Hu X."/>
            <person name="Liang C."/>
            <person name="Xu J."/>
            <person name="Wu Z."/>
            <person name="Yu X."/>
        </authorList>
    </citation>
    <scope>NUCLEOTIDE SEQUENCE</scope>
    <source>
        <strain>Henan</strain>
    </source>
</reference>
<evidence type="ECO:0000256" key="1">
    <source>
        <dbReference type="ARBA" id="ARBA00007469"/>
    </source>
</evidence>
<evidence type="ECO:0000256" key="6">
    <source>
        <dbReference type="RuleBase" id="RU004328"/>
    </source>
</evidence>
<feature type="active site" evidence="5">
    <location>
        <position position="100"/>
    </location>
</feature>
<accession>G7YAY1</accession>
<sequence>MTTGPLRAALTWDYLTFSQQWLPTLCSFKECVRVPPADKFTIHGLWPNVWPDREPRDCPPATPFDLHKLNPILEKLRTEWPDFLSTMDPDAFWEHEWYKHGRCAVEDELIKDELGYFNTSLNLHWKLPILKLLAESGVYPSDSEPLEKQRLLDALERHMGVKPELQCMKKHREAAKLLEVRVCFNPKLEMINCYQPGTNEGEIDITAGRKIDSSMPCPDKLILPRHPES</sequence>
<dbReference type="InterPro" id="IPR036430">
    <property type="entry name" value="RNase_T2-like_sf"/>
</dbReference>